<dbReference type="InterPro" id="IPR020476">
    <property type="entry name" value="Nudix_hydrolase"/>
</dbReference>
<keyword evidence="5" id="KW-1185">Reference proteome</keyword>
<protein>
    <submittedName>
        <fullName evidence="4">8-oxo-dGTP diphosphatase</fullName>
        <ecNumber evidence="4">3.6.1.55</ecNumber>
    </submittedName>
</protein>
<evidence type="ECO:0000256" key="1">
    <source>
        <dbReference type="ARBA" id="ARBA00001946"/>
    </source>
</evidence>
<comment type="cofactor">
    <cofactor evidence="1">
        <name>Mg(2+)</name>
        <dbReference type="ChEBI" id="CHEBI:18420"/>
    </cofactor>
</comment>
<dbReference type="RefSeq" id="WP_306981416.1">
    <property type="nucleotide sequence ID" value="NZ_JAUSUA010000002.1"/>
</dbReference>
<evidence type="ECO:0000313" key="4">
    <source>
        <dbReference type="EMBL" id="MDQ0206700.1"/>
    </source>
</evidence>
<dbReference type="SUPFAM" id="SSF55811">
    <property type="entry name" value="Nudix"/>
    <property type="match status" value="1"/>
</dbReference>
<dbReference type="PRINTS" id="PR00502">
    <property type="entry name" value="NUDIXFAMILY"/>
</dbReference>
<proteinExistence type="predicted"/>
<dbReference type="GO" id="GO:0035539">
    <property type="term" value="F:8-oxo-7,8-dihydrodeoxyguanosine triphosphate pyrophosphatase activity"/>
    <property type="evidence" value="ECO:0007669"/>
    <property type="project" value="UniProtKB-EC"/>
</dbReference>
<dbReference type="InterPro" id="IPR000086">
    <property type="entry name" value="NUDIX_hydrolase_dom"/>
</dbReference>
<dbReference type="EMBL" id="JAUSUA010000002">
    <property type="protein sequence ID" value="MDQ0206700.1"/>
    <property type="molecule type" value="Genomic_DNA"/>
</dbReference>
<dbReference type="EC" id="3.6.1.55" evidence="4"/>
<dbReference type="CDD" id="cd18875">
    <property type="entry name" value="NUDIX_Hydrolase"/>
    <property type="match status" value="1"/>
</dbReference>
<gene>
    <name evidence="4" type="ORF">J2S05_001499</name>
</gene>
<sequence>MQRVTNCAVIKDDKILLLQKPSRGWWVAPGGKMESGETIKESATRECREETGLSVIDPELNGVYTIVIEENGQTVSEWMLFTFKAVDYSGTLLSQSPEGTLKWWKCNEVAGLPMAEGDQAFIEHVLNGKGIMFGTFYYTPDYQLLRSRLDPAPATNE</sequence>
<feature type="domain" description="Nudix hydrolase" evidence="3">
    <location>
        <begin position="1"/>
        <end position="127"/>
    </location>
</feature>
<evidence type="ECO:0000256" key="2">
    <source>
        <dbReference type="ARBA" id="ARBA00022801"/>
    </source>
</evidence>
<dbReference type="Proteomes" id="UP001225034">
    <property type="component" value="Unassembled WGS sequence"/>
</dbReference>
<reference evidence="4 5" key="1">
    <citation type="submission" date="2023-07" db="EMBL/GenBank/DDBJ databases">
        <title>Genomic Encyclopedia of Type Strains, Phase IV (KMG-IV): sequencing the most valuable type-strain genomes for metagenomic binning, comparative biology and taxonomic classification.</title>
        <authorList>
            <person name="Goeker M."/>
        </authorList>
    </citation>
    <scope>NUCLEOTIDE SEQUENCE [LARGE SCALE GENOMIC DNA]</scope>
    <source>
        <strain evidence="4 5">DSM 19154</strain>
    </source>
</reference>
<accession>A0ABT9YGT4</accession>
<evidence type="ECO:0000313" key="5">
    <source>
        <dbReference type="Proteomes" id="UP001225034"/>
    </source>
</evidence>
<keyword evidence="2 4" id="KW-0378">Hydrolase</keyword>
<dbReference type="PANTHER" id="PTHR43046">
    <property type="entry name" value="GDP-MANNOSE MANNOSYL HYDROLASE"/>
    <property type="match status" value="1"/>
</dbReference>
<dbReference type="InterPro" id="IPR015797">
    <property type="entry name" value="NUDIX_hydrolase-like_dom_sf"/>
</dbReference>
<evidence type="ECO:0000259" key="3">
    <source>
        <dbReference type="PROSITE" id="PS51462"/>
    </source>
</evidence>
<dbReference type="PANTHER" id="PTHR43046:SF14">
    <property type="entry name" value="MUTT_NUDIX FAMILY PROTEIN"/>
    <property type="match status" value="1"/>
</dbReference>
<dbReference type="Gene3D" id="3.90.79.10">
    <property type="entry name" value="Nucleoside Triphosphate Pyrophosphohydrolase"/>
    <property type="match status" value="1"/>
</dbReference>
<comment type="caution">
    <text evidence="4">The sequence shown here is derived from an EMBL/GenBank/DDBJ whole genome shotgun (WGS) entry which is preliminary data.</text>
</comment>
<dbReference type="PROSITE" id="PS51462">
    <property type="entry name" value="NUDIX"/>
    <property type="match status" value="1"/>
</dbReference>
<organism evidence="4 5">
    <name type="scientific">Alkalicoccobacillus murimartini</name>
    <dbReference type="NCBI Taxonomy" id="171685"/>
    <lineage>
        <taxon>Bacteria</taxon>
        <taxon>Bacillati</taxon>
        <taxon>Bacillota</taxon>
        <taxon>Bacilli</taxon>
        <taxon>Bacillales</taxon>
        <taxon>Bacillaceae</taxon>
        <taxon>Alkalicoccobacillus</taxon>
    </lineage>
</organism>
<name>A0ABT9YGT4_9BACI</name>
<dbReference type="Pfam" id="PF00293">
    <property type="entry name" value="NUDIX"/>
    <property type="match status" value="1"/>
</dbReference>